<dbReference type="InterPro" id="IPR030381">
    <property type="entry name" value="G_DYNAMIN_dom"/>
</dbReference>
<dbReference type="SMART" id="SM00053">
    <property type="entry name" value="DYNc"/>
    <property type="match status" value="1"/>
</dbReference>
<dbReference type="Proteomes" id="UP001344447">
    <property type="component" value="Unassembled WGS sequence"/>
</dbReference>
<dbReference type="Pfam" id="PF00350">
    <property type="entry name" value="Dynamin_N"/>
    <property type="match status" value="1"/>
</dbReference>
<feature type="region of interest" description="Disordered" evidence="2">
    <location>
        <begin position="14"/>
        <end position="126"/>
    </location>
</feature>
<feature type="compositionally biased region" description="Basic and acidic residues" evidence="2">
    <location>
        <begin position="113"/>
        <end position="126"/>
    </location>
</feature>
<dbReference type="PRINTS" id="PR00195">
    <property type="entry name" value="DYNAMIN"/>
</dbReference>
<evidence type="ECO:0000256" key="2">
    <source>
        <dbReference type="SAM" id="MobiDB-lite"/>
    </source>
</evidence>
<dbReference type="EMBL" id="JAVFKY010000005">
    <property type="protein sequence ID" value="KAK5576342.1"/>
    <property type="molecule type" value="Genomic_DNA"/>
</dbReference>
<name>A0AAN7TUJ9_9MYCE</name>
<feature type="domain" description="Dynamin-type G" evidence="3">
    <location>
        <begin position="226"/>
        <end position="507"/>
    </location>
</feature>
<dbReference type="InterPro" id="IPR045063">
    <property type="entry name" value="Dynamin_N"/>
</dbReference>
<dbReference type="GO" id="GO:0005874">
    <property type="term" value="C:microtubule"/>
    <property type="evidence" value="ECO:0007669"/>
    <property type="project" value="TreeGrafter"/>
</dbReference>
<dbReference type="GO" id="GO:0008017">
    <property type="term" value="F:microtubule binding"/>
    <property type="evidence" value="ECO:0007669"/>
    <property type="project" value="TreeGrafter"/>
</dbReference>
<evidence type="ECO:0000259" key="3">
    <source>
        <dbReference type="PROSITE" id="PS51718"/>
    </source>
</evidence>
<feature type="coiled-coil region" evidence="1">
    <location>
        <begin position="851"/>
        <end position="888"/>
    </location>
</feature>
<dbReference type="InterPro" id="IPR022812">
    <property type="entry name" value="Dynamin"/>
</dbReference>
<sequence>MMISCTNHHRTIYQNNLNNSTNNNNNNNNNNNININNNNNNNNNSNNSVDNKKIETPQGSFQQASQSTSNTNLNSLASSVNNGASVGSTNGSTPNNSNGSTTPTYNHNNSVEEIEKQRREEDEKRKRLELEAATIAAKKKEEEEKQRKEQAEIERKRREEEIRRTNAAAANAANKELNEQVEISSLEQMGKLDSSSTIHDMFNFFPNEVYNSYEKLQYFSRDLNTAVSHPEIVFVGPRSSGKSSLIEAFIGRALNIVGGNIGNGCSKRVLYLQFSNNIDYEVPKVTIKKDNSIKEFDHDIIVTMEQLNENLSKRNQLTNDYIEEPIYVSIESKSTLNLTLIDSPGLLFDNGNQTTESTKIESIVSSLLRPSHRLIIAVESCNQDWKSMSMGQYLKKIDPELSRSTFVFTKFFNTVRGFSSTRDINKYLSGTVPDIKPFFVTLPNHQVRASYSEPHRFQEKIYQSHKRDMHALEQLQYDKRYERSIGVLPLRKYILNIVWKSYQDTIPRILKHLRSKRQTAESTLNELQKQSSSLDSTKLRSIASNYTVTFLQITEKLLSGTSEGNPSANGQTLEEEKSQQGDCGEWVDAFKEAIYIDPEEWNIPYWSSKLYGGQQLERLMAEFKAVCDNSKISEVKMDDIATASGINKLNNIPNYAWAASDLTSLISRDTFVPLIEQLCERAMYIMKRLTDIADKVIDSRRKSRCVGSSPFGGLSNNNGLNNNNNNDRLSNHHTDMDSLDQYPFFTHHVKNLYYDFVHRAAKGCKEKCMDEFYSSRTIYWELTEHPDSSLPSIRNDHHETKTAVCQLATKLFDSIRQRITKNVLLKLYNFFLVPMQTDLWNEIQAQITCLSNEQLEQLFEVQATREQLKQEEKKQQQILEKYSQIDEQFLKAASLFCRPLSNPTPSA</sequence>
<protein>
    <recommendedName>
        <fullName evidence="3">Dynamin-type G domain-containing protein</fullName>
    </recommendedName>
</protein>
<dbReference type="PANTHER" id="PTHR11566:SF40">
    <property type="entry name" value="DYNAMIN-LIKE PROTEIN A"/>
    <property type="match status" value="1"/>
</dbReference>
<feature type="compositionally biased region" description="Low complexity" evidence="2">
    <location>
        <begin position="15"/>
        <end position="47"/>
    </location>
</feature>
<keyword evidence="1" id="KW-0175">Coiled coil</keyword>
<dbReference type="PROSITE" id="PS51718">
    <property type="entry name" value="G_DYNAMIN_2"/>
    <property type="match status" value="1"/>
</dbReference>
<dbReference type="PANTHER" id="PTHR11566">
    <property type="entry name" value="DYNAMIN"/>
    <property type="match status" value="1"/>
</dbReference>
<comment type="caution">
    <text evidence="4">The sequence shown here is derived from an EMBL/GenBank/DDBJ whole genome shotgun (WGS) entry which is preliminary data.</text>
</comment>
<dbReference type="GO" id="GO:0005737">
    <property type="term" value="C:cytoplasm"/>
    <property type="evidence" value="ECO:0007669"/>
    <property type="project" value="TreeGrafter"/>
</dbReference>
<dbReference type="SUPFAM" id="SSF52540">
    <property type="entry name" value="P-loop containing nucleoside triphosphate hydrolases"/>
    <property type="match status" value="1"/>
</dbReference>
<evidence type="ECO:0000313" key="5">
    <source>
        <dbReference type="Proteomes" id="UP001344447"/>
    </source>
</evidence>
<feature type="compositionally biased region" description="Low complexity" evidence="2">
    <location>
        <begin position="62"/>
        <end position="104"/>
    </location>
</feature>
<organism evidence="4 5">
    <name type="scientific">Dictyostelium firmibasis</name>
    <dbReference type="NCBI Taxonomy" id="79012"/>
    <lineage>
        <taxon>Eukaryota</taxon>
        <taxon>Amoebozoa</taxon>
        <taxon>Evosea</taxon>
        <taxon>Eumycetozoa</taxon>
        <taxon>Dictyostelia</taxon>
        <taxon>Dictyosteliales</taxon>
        <taxon>Dictyosteliaceae</taxon>
        <taxon>Dictyostelium</taxon>
    </lineage>
</organism>
<dbReference type="InterPro" id="IPR027417">
    <property type="entry name" value="P-loop_NTPase"/>
</dbReference>
<dbReference type="GO" id="GO:0003924">
    <property type="term" value="F:GTPase activity"/>
    <property type="evidence" value="ECO:0007669"/>
    <property type="project" value="InterPro"/>
</dbReference>
<dbReference type="AlphaFoldDB" id="A0AAN7TUJ9"/>
<feature type="compositionally biased region" description="Polar residues" evidence="2">
    <location>
        <begin position="561"/>
        <end position="572"/>
    </location>
</feature>
<gene>
    <name evidence="4" type="ORF">RB653_007483</name>
</gene>
<proteinExistence type="predicted"/>
<dbReference type="CDD" id="cd08771">
    <property type="entry name" value="DLP_1"/>
    <property type="match status" value="1"/>
</dbReference>
<dbReference type="GO" id="GO:0005525">
    <property type="term" value="F:GTP binding"/>
    <property type="evidence" value="ECO:0007669"/>
    <property type="project" value="InterPro"/>
</dbReference>
<dbReference type="GO" id="GO:0016020">
    <property type="term" value="C:membrane"/>
    <property type="evidence" value="ECO:0007669"/>
    <property type="project" value="TreeGrafter"/>
</dbReference>
<accession>A0AAN7TUJ9</accession>
<feature type="region of interest" description="Disordered" evidence="2">
    <location>
        <begin position="138"/>
        <end position="162"/>
    </location>
</feature>
<keyword evidence="5" id="KW-1185">Reference proteome</keyword>
<dbReference type="Gene3D" id="3.40.50.300">
    <property type="entry name" value="P-loop containing nucleotide triphosphate hydrolases"/>
    <property type="match status" value="1"/>
</dbReference>
<evidence type="ECO:0000256" key="1">
    <source>
        <dbReference type="SAM" id="Coils"/>
    </source>
</evidence>
<evidence type="ECO:0000313" key="4">
    <source>
        <dbReference type="EMBL" id="KAK5576342.1"/>
    </source>
</evidence>
<reference evidence="4 5" key="1">
    <citation type="submission" date="2023-11" db="EMBL/GenBank/DDBJ databases">
        <title>Dfirmibasis_genome.</title>
        <authorList>
            <person name="Edelbroek B."/>
            <person name="Kjellin J."/>
            <person name="Jerlstrom-Hultqvist J."/>
            <person name="Soderbom F."/>
        </authorList>
    </citation>
    <scope>NUCLEOTIDE SEQUENCE [LARGE SCALE GENOMIC DNA]</scope>
    <source>
        <strain evidence="4 5">TNS-C-14</strain>
    </source>
</reference>
<dbReference type="InterPro" id="IPR001401">
    <property type="entry name" value="Dynamin_GTPase"/>
</dbReference>
<feature type="region of interest" description="Disordered" evidence="2">
    <location>
        <begin position="561"/>
        <end position="580"/>
    </location>
</feature>